<gene>
    <name evidence="3" type="ORF">SAMN05444392_10916</name>
</gene>
<dbReference type="Gene3D" id="3.40.50.360">
    <property type="match status" value="1"/>
</dbReference>
<organism evidence="3 4">
    <name type="scientific">Seinonella peptonophila</name>
    <dbReference type="NCBI Taxonomy" id="112248"/>
    <lineage>
        <taxon>Bacteria</taxon>
        <taxon>Bacillati</taxon>
        <taxon>Bacillota</taxon>
        <taxon>Bacilli</taxon>
        <taxon>Bacillales</taxon>
        <taxon>Thermoactinomycetaceae</taxon>
        <taxon>Seinonella</taxon>
    </lineage>
</organism>
<feature type="domain" description="Flavodoxin-like fold" evidence="2">
    <location>
        <begin position="1"/>
        <end position="157"/>
    </location>
</feature>
<dbReference type="InterPro" id="IPR003680">
    <property type="entry name" value="Flavodoxin_fold"/>
</dbReference>
<name>A0A1M4ZEZ7_9BACL</name>
<dbReference type="AlphaFoldDB" id="A0A1M4ZEZ7"/>
<reference evidence="3 4" key="1">
    <citation type="submission" date="2016-11" db="EMBL/GenBank/DDBJ databases">
        <authorList>
            <person name="Jaros S."/>
            <person name="Januszkiewicz K."/>
            <person name="Wedrychowicz H."/>
        </authorList>
    </citation>
    <scope>NUCLEOTIDE SEQUENCE [LARGE SCALE GENOMIC DNA]</scope>
    <source>
        <strain evidence="3 4">DSM 44666</strain>
    </source>
</reference>
<evidence type="ECO:0000256" key="1">
    <source>
        <dbReference type="ARBA" id="ARBA00023002"/>
    </source>
</evidence>
<dbReference type="GO" id="GO:0003955">
    <property type="term" value="F:NAD(P)H dehydrogenase (quinone) activity"/>
    <property type="evidence" value="ECO:0007669"/>
    <property type="project" value="TreeGrafter"/>
</dbReference>
<keyword evidence="1" id="KW-0560">Oxidoreductase</keyword>
<dbReference type="Pfam" id="PF02525">
    <property type="entry name" value="Flavodoxin_2"/>
    <property type="match status" value="1"/>
</dbReference>
<dbReference type="GO" id="GO:0009055">
    <property type="term" value="F:electron transfer activity"/>
    <property type="evidence" value="ECO:0007669"/>
    <property type="project" value="TreeGrafter"/>
</dbReference>
<dbReference type="PANTHER" id="PTHR47307">
    <property type="entry name" value="GLUTATHIONE-REGULATED POTASSIUM-EFFLUX SYSTEM ANCILLARY PROTEIN KEFG"/>
    <property type="match status" value="1"/>
</dbReference>
<accession>A0A1M4ZEZ7</accession>
<evidence type="ECO:0000259" key="2">
    <source>
        <dbReference type="Pfam" id="PF02525"/>
    </source>
</evidence>
<dbReference type="RefSeq" id="WP_073155545.1">
    <property type="nucleotide sequence ID" value="NZ_FQVL01000009.1"/>
</dbReference>
<dbReference type="STRING" id="112248.SAMN05444392_10916"/>
<proteinExistence type="predicted"/>
<protein>
    <submittedName>
        <fullName evidence="3">Putative NADPH-quinone reductase (Modulator of drug activity B)</fullName>
    </submittedName>
</protein>
<dbReference type="InterPro" id="IPR029039">
    <property type="entry name" value="Flavoprotein-like_sf"/>
</dbReference>
<dbReference type="OrthoDB" id="9798454at2"/>
<dbReference type="GO" id="GO:0010181">
    <property type="term" value="F:FMN binding"/>
    <property type="evidence" value="ECO:0007669"/>
    <property type="project" value="TreeGrafter"/>
</dbReference>
<dbReference type="PANTHER" id="PTHR47307:SF1">
    <property type="entry name" value="GLUTATHIONE-REGULATED POTASSIUM-EFFLUX SYSTEM ANCILLARY PROTEIN KEFG"/>
    <property type="match status" value="1"/>
</dbReference>
<dbReference type="EMBL" id="FQVL01000009">
    <property type="protein sequence ID" value="SHF16538.1"/>
    <property type="molecule type" value="Genomic_DNA"/>
</dbReference>
<dbReference type="InterPro" id="IPR046980">
    <property type="entry name" value="KefG/KefF"/>
</dbReference>
<evidence type="ECO:0000313" key="3">
    <source>
        <dbReference type="EMBL" id="SHF16538.1"/>
    </source>
</evidence>
<keyword evidence="4" id="KW-1185">Reference proteome</keyword>
<evidence type="ECO:0000313" key="4">
    <source>
        <dbReference type="Proteomes" id="UP000184476"/>
    </source>
</evidence>
<sequence>MKTLIIAAHPNIEASIVNNRWIKELRKYPEKYTVHELYQEYPDEKIDIEKEQQRIESHGKLILQFPIQWFNCPPLLKKWLDDVFTYGWAYGSRGNQLKDRKVALAVTAGIRKAEYHQEGKYLYTLDQLLVPFETTFRYCEANYRFYFAHYGKEKRPGGNEEENYRLEAQELEQSARDYIAFIDQI</sequence>
<dbReference type="SUPFAM" id="SSF52218">
    <property type="entry name" value="Flavoproteins"/>
    <property type="match status" value="1"/>
</dbReference>
<dbReference type="Proteomes" id="UP000184476">
    <property type="component" value="Unassembled WGS sequence"/>
</dbReference>